<protein>
    <submittedName>
        <fullName evidence="2">Phosphoprotein</fullName>
    </submittedName>
</protein>
<evidence type="ECO:0000313" key="2">
    <source>
        <dbReference type="EMBL" id="DBA13172.1"/>
    </source>
</evidence>
<feature type="compositionally biased region" description="Low complexity" evidence="1">
    <location>
        <begin position="1"/>
        <end position="15"/>
    </location>
</feature>
<feature type="region of interest" description="Disordered" evidence="1">
    <location>
        <begin position="170"/>
        <end position="193"/>
    </location>
</feature>
<feature type="region of interest" description="Disordered" evidence="1">
    <location>
        <begin position="1"/>
        <end position="25"/>
    </location>
</feature>
<gene>
    <name evidence="2" type="primary">P</name>
</gene>
<evidence type="ECO:0000256" key="1">
    <source>
        <dbReference type="SAM" id="MobiDB-lite"/>
    </source>
</evidence>
<name>A0AA48PAN3_9MONO</name>
<reference evidence="2" key="1">
    <citation type="journal article" date="2023" name="bioRxiv">
        <title>Diving Deep into Fish Bornaviruses: Uncovering Hidden Diversity and Transcriptional Strategies through Comprehensive Data Mining.</title>
        <authorList>
            <person name="Eshak M."/>
            <person name="Rubbenstroth D."/>
            <person name="Beer M."/>
            <person name="Pfaff F."/>
        </authorList>
    </citation>
    <scope>NUCLEOTIDE SEQUENCE</scope>
    <source>
        <strain evidence="2">QD_6</strain>
    </source>
</reference>
<dbReference type="EMBL" id="BK063517">
    <property type="protein sequence ID" value="DBA13172.1"/>
    <property type="molecule type" value="Viral_cRNA"/>
</dbReference>
<accession>A0AA48PAN3</accession>
<organism evidence="2">
    <name type="scientific">finepatterned puffer bornavirus</name>
    <dbReference type="NCBI Taxonomy" id="3055758"/>
    <lineage>
        <taxon>Viruses</taxon>
        <taxon>Riboviria</taxon>
        <taxon>Orthornavirae</taxon>
        <taxon>Negarnaviricota</taxon>
        <taxon>Haploviricotina</taxon>
        <taxon>Monjiviricetes</taxon>
        <taxon>Mononegavirales</taxon>
        <taxon>Bornaviridae</taxon>
        <taxon>Cultervirus</taxon>
        <taxon>Cultervirus inflati</taxon>
    </lineage>
</organism>
<proteinExistence type="predicted"/>
<sequence length="193" mass="20632">MSVKNQGAKAATKQATAEKRSLRAKKKKEAKELAKKFTKDQLLEFAEEAAQEISLELPEEELGSLSTATAELQRDLEELQSGVNNHLSIADAVSYLAGKLDQSPTTDSLNRVEALLTSLVQQVSSMQLQIKSLEASIKKLTVSGLVGNKPPTGVVNLAPVVTKIYPKLPTADSSYVPATPSAPPASGLDDLYD</sequence>